<dbReference type="EMBL" id="JANJQO010000889">
    <property type="protein sequence ID" value="KAJ2973991.1"/>
    <property type="molecule type" value="Genomic_DNA"/>
</dbReference>
<organism evidence="1 2">
    <name type="scientific">Zarea fungicola</name>
    <dbReference type="NCBI Taxonomy" id="93591"/>
    <lineage>
        <taxon>Eukaryota</taxon>
        <taxon>Fungi</taxon>
        <taxon>Dikarya</taxon>
        <taxon>Ascomycota</taxon>
        <taxon>Pezizomycotina</taxon>
        <taxon>Sordariomycetes</taxon>
        <taxon>Hypocreomycetidae</taxon>
        <taxon>Hypocreales</taxon>
        <taxon>Cordycipitaceae</taxon>
        <taxon>Zarea</taxon>
    </lineage>
</organism>
<evidence type="ECO:0000313" key="1">
    <source>
        <dbReference type="EMBL" id="KAJ2973991.1"/>
    </source>
</evidence>
<evidence type="ECO:0000313" key="2">
    <source>
        <dbReference type="Proteomes" id="UP001143910"/>
    </source>
</evidence>
<dbReference type="Proteomes" id="UP001143910">
    <property type="component" value="Unassembled WGS sequence"/>
</dbReference>
<reference evidence="1" key="1">
    <citation type="submission" date="2022-08" db="EMBL/GenBank/DDBJ databases">
        <title>Genome Sequence of Lecanicillium fungicola.</title>
        <authorList>
            <person name="Buettner E."/>
        </authorList>
    </citation>
    <scope>NUCLEOTIDE SEQUENCE</scope>
    <source>
        <strain evidence="1">Babe33</strain>
    </source>
</reference>
<sequence>MSDNTGLGADESQMNLSMPGSFQTQMAMAMMRESRMRVTRGIDAADRDRMGRLVLARMKTLEESFADVIKEMRDLKNTSTPPTRWNSSGEDHKGRTGPSEVKRFKGTFTPGKAYSDRIPVSRRSLREIKFSGRQEGWGGKDKGKGVAYSSDEGGDDDGFSKRAGSF</sequence>
<keyword evidence="2" id="KW-1185">Reference proteome</keyword>
<proteinExistence type="predicted"/>
<protein>
    <submittedName>
        <fullName evidence="1">Uncharacterized protein</fullName>
    </submittedName>
</protein>
<accession>A0ACC1N699</accession>
<name>A0ACC1N699_9HYPO</name>
<gene>
    <name evidence="1" type="ORF">NQ176_g6290</name>
</gene>
<comment type="caution">
    <text evidence="1">The sequence shown here is derived from an EMBL/GenBank/DDBJ whole genome shotgun (WGS) entry which is preliminary data.</text>
</comment>